<name>A0A6J7WCK9_9CAUD</name>
<accession>A0A6J7WCK9</accession>
<evidence type="ECO:0000313" key="1">
    <source>
        <dbReference type="EMBL" id="CAB5207113.1"/>
    </source>
</evidence>
<organism evidence="1">
    <name type="scientific">uncultured Caudovirales phage</name>
    <dbReference type="NCBI Taxonomy" id="2100421"/>
    <lineage>
        <taxon>Viruses</taxon>
        <taxon>Duplodnaviria</taxon>
        <taxon>Heunggongvirae</taxon>
        <taxon>Uroviricota</taxon>
        <taxon>Caudoviricetes</taxon>
        <taxon>Peduoviridae</taxon>
        <taxon>Maltschvirus</taxon>
        <taxon>Maltschvirus maltsch</taxon>
    </lineage>
</organism>
<protein>
    <submittedName>
        <fullName evidence="1">Uncharacterized protein</fullName>
    </submittedName>
</protein>
<sequence length="96" mass="10805">MADYKIPVSRRALKSKLKATFTSWLEAAITDDENVADSGLYDDADDSAARRYQDEIEDGKTHTQAIAKAKLAFYESVQADLHDLLDEAFAADNWYK</sequence>
<dbReference type="EMBL" id="LR798229">
    <property type="protein sequence ID" value="CAB5207113.1"/>
    <property type="molecule type" value="Genomic_DNA"/>
</dbReference>
<proteinExistence type="predicted"/>
<gene>
    <name evidence="1" type="ORF">UFOVP184_29</name>
</gene>
<reference evidence="1" key="1">
    <citation type="submission" date="2020-05" db="EMBL/GenBank/DDBJ databases">
        <authorList>
            <person name="Chiriac C."/>
            <person name="Salcher M."/>
            <person name="Ghai R."/>
            <person name="Kavagutti S V."/>
        </authorList>
    </citation>
    <scope>NUCLEOTIDE SEQUENCE</scope>
</reference>